<evidence type="ECO:0000259" key="1">
    <source>
        <dbReference type="PROSITE" id="PS50191"/>
    </source>
</evidence>
<reference evidence="2 3" key="1">
    <citation type="journal article" date="2024" name="Nat. Commun.">
        <title>Phylogenomics reveals the evolutionary origins of lichenization in chlorophyte algae.</title>
        <authorList>
            <person name="Puginier C."/>
            <person name="Libourel C."/>
            <person name="Otte J."/>
            <person name="Skaloud P."/>
            <person name="Haon M."/>
            <person name="Grisel S."/>
            <person name="Petersen M."/>
            <person name="Berrin J.G."/>
            <person name="Delaux P.M."/>
            <person name="Dal Grande F."/>
            <person name="Keller J."/>
        </authorList>
    </citation>
    <scope>NUCLEOTIDE SEQUENCE [LARGE SCALE GENOMIC DNA]</scope>
    <source>
        <strain evidence="2 3">SAG 216-7</strain>
    </source>
</reference>
<proteinExistence type="predicted"/>
<dbReference type="InterPro" id="IPR036865">
    <property type="entry name" value="CRAL-TRIO_dom_sf"/>
</dbReference>
<dbReference type="PANTHER" id="PTHR47041">
    <property type="entry name" value="SEC14 CYTOSOLIC FACTOR FAMILY PROTEIN / PHOSPHOGLYCERIDE TRANSFER FAMILY PROTEIN"/>
    <property type="match status" value="1"/>
</dbReference>
<evidence type="ECO:0000313" key="3">
    <source>
        <dbReference type="Proteomes" id="UP001491310"/>
    </source>
</evidence>
<keyword evidence="3" id="KW-1185">Reference proteome</keyword>
<dbReference type="CDD" id="cd00170">
    <property type="entry name" value="SEC14"/>
    <property type="match status" value="1"/>
</dbReference>
<name>A0ABR2YS30_9CHLO</name>
<dbReference type="Gene3D" id="3.40.525.10">
    <property type="entry name" value="CRAL-TRIO lipid binding domain"/>
    <property type="match status" value="1"/>
</dbReference>
<dbReference type="SUPFAM" id="SSF52087">
    <property type="entry name" value="CRAL/TRIO domain"/>
    <property type="match status" value="1"/>
</dbReference>
<organism evidence="2 3">
    <name type="scientific">Coccomyxa subellipsoidea</name>
    <dbReference type="NCBI Taxonomy" id="248742"/>
    <lineage>
        <taxon>Eukaryota</taxon>
        <taxon>Viridiplantae</taxon>
        <taxon>Chlorophyta</taxon>
        <taxon>core chlorophytes</taxon>
        <taxon>Trebouxiophyceae</taxon>
        <taxon>Trebouxiophyceae incertae sedis</taxon>
        <taxon>Coccomyxaceae</taxon>
        <taxon>Coccomyxa</taxon>
    </lineage>
</organism>
<comment type="caution">
    <text evidence="2">The sequence shown here is derived from an EMBL/GenBank/DDBJ whole genome shotgun (WGS) entry which is preliminary data.</text>
</comment>
<feature type="domain" description="CRAL-TRIO" evidence="1">
    <location>
        <begin position="124"/>
        <end position="291"/>
    </location>
</feature>
<dbReference type="PANTHER" id="PTHR47041:SF5">
    <property type="entry name" value="SEC14 CYTOSOLIC FACTOR FAMILY PROTEIN"/>
    <property type="match status" value="1"/>
</dbReference>
<accession>A0ABR2YS30</accession>
<dbReference type="Proteomes" id="UP001491310">
    <property type="component" value="Unassembled WGS sequence"/>
</dbReference>
<dbReference type="PROSITE" id="PS50191">
    <property type="entry name" value="CRAL_TRIO"/>
    <property type="match status" value="1"/>
</dbReference>
<gene>
    <name evidence="2" type="ORF">WJX75_004195</name>
</gene>
<evidence type="ECO:0000313" key="2">
    <source>
        <dbReference type="EMBL" id="KAK9909565.1"/>
    </source>
</evidence>
<dbReference type="Pfam" id="PF00650">
    <property type="entry name" value="CRAL_TRIO"/>
    <property type="match status" value="1"/>
</dbReference>
<dbReference type="EMBL" id="JALJOT010000006">
    <property type="protein sequence ID" value="KAK9909565.1"/>
    <property type="molecule type" value="Genomic_DNA"/>
</dbReference>
<dbReference type="InterPro" id="IPR001251">
    <property type="entry name" value="CRAL-TRIO_dom"/>
</dbReference>
<protein>
    <recommendedName>
        <fullName evidence="1">CRAL-TRIO domain-containing protein</fullName>
    </recommendedName>
</protein>
<sequence length="291" mass="31371">MGTCTYVNLLIVHSVIPDSTFARSPTVPAAATRHARKAASPSLRAKDVAAEHSEVVAAIRSKLEERGVSFPATHFADVDVELARYAVTVGLLTAQTATDRARVVEAAAARAQATAEWLLSHTFMPEEQLGKWTSVVHWAEDDADGHPVLVVHLEAALQQDAAGAASAAEAILAHMETALQRRFDDSPGSPEQLVVVLDSRGASTLQFRRLVRTIQSIAVTLNRHYPARLHRLYLVDAPVIVHLPVRAIKALLHPSTSSKIIICDLGDPRLPLDLDFDSASSIHNTAEAPPP</sequence>